<dbReference type="PANTHER" id="PTHR33973">
    <property type="entry name" value="OS07G0153300 PROTEIN"/>
    <property type="match status" value="1"/>
</dbReference>
<dbReference type="Pfam" id="PF07103">
    <property type="entry name" value="DUF1365"/>
    <property type="match status" value="1"/>
</dbReference>
<keyword evidence="2" id="KW-1185">Reference proteome</keyword>
<protein>
    <recommendedName>
        <fullName evidence="3">DUF1365 domain-containing protein</fullName>
    </recommendedName>
</protein>
<dbReference type="PANTHER" id="PTHR33973:SF4">
    <property type="entry name" value="OS07G0153300 PROTEIN"/>
    <property type="match status" value="1"/>
</dbReference>
<evidence type="ECO:0008006" key="3">
    <source>
        <dbReference type="Google" id="ProtNLM"/>
    </source>
</evidence>
<dbReference type="EMBL" id="NIOF01000016">
    <property type="protein sequence ID" value="OWQ84476.1"/>
    <property type="molecule type" value="Genomic_DNA"/>
</dbReference>
<dbReference type="Proteomes" id="UP000197468">
    <property type="component" value="Unassembled WGS sequence"/>
</dbReference>
<dbReference type="InterPro" id="IPR010775">
    <property type="entry name" value="DUF1365"/>
</dbReference>
<reference evidence="1 2" key="1">
    <citation type="journal article" date="2008" name="Int. J. Syst. Evol. Microbiol.">
        <title>Description of Roseateles aquatilis sp. nov. and Roseateles terrae sp. nov., in the class Betaproteobacteria, and emended description of the genus Roseateles.</title>
        <authorList>
            <person name="Gomila M."/>
            <person name="Bowien B."/>
            <person name="Falsen E."/>
            <person name="Moore E.R."/>
            <person name="Lalucat J."/>
        </authorList>
    </citation>
    <scope>NUCLEOTIDE SEQUENCE [LARGE SCALE GENOMIC DNA]</scope>
    <source>
        <strain evidence="1 2">CCUG 48205</strain>
    </source>
</reference>
<dbReference type="OrthoDB" id="9778801at2"/>
<evidence type="ECO:0000313" key="1">
    <source>
        <dbReference type="EMBL" id="OWQ84476.1"/>
    </source>
</evidence>
<name>A0A246IWC2_9BURK</name>
<evidence type="ECO:0000313" key="2">
    <source>
        <dbReference type="Proteomes" id="UP000197468"/>
    </source>
</evidence>
<comment type="caution">
    <text evidence="1">The sequence shown here is derived from an EMBL/GenBank/DDBJ whole genome shotgun (WGS) entry which is preliminary data.</text>
</comment>
<sequence>MHQRLRPMRHRLAYRVFSMLLDVDELAALDRRLRWFSVGQFNLFSFRPGDHGDGSASDGAGLRSQLEARLREAGLPGGGTIRLLAMPRILGYAFNPLSVWFCDAPGGDGRLQAIVYEVNNTFGDRHSYLIPVDEPREDRGRTRLVEQRCDKQLFVSPFLGMDLHYRFRIEPPQDRLSIGISVHPGCGVGHGADGRGDDGCGEGPVLHARLEAARSPITDAALLRVFITHPLLTLKVVGGIHWEALRLWLKGARLNRRPAAPSAPLTVVRPSDPTCPRP</sequence>
<gene>
    <name evidence="1" type="ORF">CDN99_24365</name>
</gene>
<accession>A0A246IWC2</accession>
<organism evidence="1 2">
    <name type="scientific">Roseateles aquatilis</name>
    <dbReference type="NCBI Taxonomy" id="431061"/>
    <lineage>
        <taxon>Bacteria</taxon>
        <taxon>Pseudomonadati</taxon>
        <taxon>Pseudomonadota</taxon>
        <taxon>Betaproteobacteria</taxon>
        <taxon>Burkholderiales</taxon>
        <taxon>Sphaerotilaceae</taxon>
        <taxon>Roseateles</taxon>
    </lineage>
</organism>
<proteinExistence type="predicted"/>
<dbReference type="AlphaFoldDB" id="A0A246IWC2"/>